<comment type="caution">
    <text evidence="2">The sequence shown here is derived from an EMBL/GenBank/DDBJ whole genome shotgun (WGS) entry which is preliminary data.</text>
</comment>
<accession>A0A916PDN0</accession>
<reference evidence="3" key="1">
    <citation type="submission" date="2015-03" db="EMBL/GenBank/DDBJ databases">
        <authorList>
            <consortium name="Pathogen Informatics"/>
        </authorList>
    </citation>
    <scope>NUCLEOTIDE SEQUENCE [LARGE SCALE GENOMIC DNA]</scope>
    <source>
        <strain evidence="3">N09902308</strain>
    </source>
</reference>
<gene>
    <name evidence="2" type="ORF">ERS007739_05266</name>
</gene>
<protein>
    <submittedName>
        <fullName evidence="2">Uncharacterized protein</fullName>
    </submittedName>
</protein>
<sequence length="47" mass="4658">MLLTVRNALPSANPVAPRGVPTQLPSTNVPVGAATADTSGTRDNSAA</sequence>
<feature type="region of interest" description="Disordered" evidence="1">
    <location>
        <begin position="1"/>
        <end position="47"/>
    </location>
</feature>
<evidence type="ECO:0000313" key="2">
    <source>
        <dbReference type="EMBL" id="CPB47537.1"/>
    </source>
</evidence>
<dbReference type="AlphaFoldDB" id="A0A916PDN0"/>
<dbReference type="Proteomes" id="UP000039021">
    <property type="component" value="Unassembled WGS sequence"/>
</dbReference>
<evidence type="ECO:0000313" key="3">
    <source>
        <dbReference type="Proteomes" id="UP000039021"/>
    </source>
</evidence>
<feature type="compositionally biased region" description="Polar residues" evidence="1">
    <location>
        <begin position="36"/>
        <end position="47"/>
    </location>
</feature>
<organism evidence="2 3">
    <name type="scientific">Mycobacterium tuberculosis</name>
    <dbReference type="NCBI Taxonomy" id="1773"/>
    <lineage>
        <taxon>Bacteria</taxon>
        <taxon>Bacillati</taxon>
        <taxon>Actinomycetota</taxon>
        <taxon>Actinomycetes</taxon>
        <taxon>Mycobacteriales</taxon>
        <taxon>Mycobacteriaceae</taxon>
        <taxon>Mycobacterium</taxon>
        <taxon>Mycobacterium tuberculosis complex</taxon>
    </lineage>
</organism>
<proteinExistence type="predicted"/>
<evidence type="ECO:0000256" key="1">
    <source>
        <dbReference type="SAM" id="MobiDB-lite"/>
    </source>
</evidence>
<name>A0A916PDN0_MYCTX</name>
<dbReference type="EMBL" id="CSBK01004016">
    <property type="protein sequence ID" value="CPB47537.1"/>
    <property type="molecule type" value="Genomic_DNA"/>
</dbReference>